<dbReference type="Gene3D" id="2.40.10.220">
    <property type="entry name" value="predicted glycosyltransferase like domains"/>
    <property type="match status" value="2"/>
</dbReference>
<dbReference type="SUPFAM" id="SSF141371">
    <property type="entry name" value="PilZ domain-like"/>
    <property type="match status" value="1"/>
</dbReference>
<dbReference type="AlphaFoldDB" id="A0A0F4NGK3"/>
<dbReference type="STRING" id="579748.TW81_14270"/>
<evidence type="ECO:0000313" key="3">
    <source>
        <dbReference type="Proteomes" id="UP000033673"/>
    </source>
</evidence>
<dbReference type="PATRIC" id="fig|579748.3.peg.2949"/>
<reference evidence="2 3" key="1">
    <citation type="journal article" date="2015" name="BMC Genomics">
        <title>Genome mining reveals unlocked bioactive potential of marine Gram-negative bacteria.</title>
        <authorList>
            <person name="Machado H."/>
            <person name="Sonnenschein E.C."/>
            <person name="Melchiorsen J."/>
            <person name="Gram L."/>
        </authorList>
    </citation>
    <scope>NUCLEOTIDE SEQUENCE [LARGE SCALE GENOMIC DNA]</scope>
    <source>
        <strain evidence="2 3">S2757</strain>
    </source>
</reference>
<protein>
    <submittedName>
        <fullName evidence="2">Pilus assembly protein PilZ</fullName>
    </submittedName>
</protein>
<sequence>MQQPEILSLAERLIPAYHSEDFEFLLGQMTEGDPPSVKILVKMELNRVMAPCTKPIDLRGRVKGECREYDLDGLKHWLDDVAFNAYHKNTRKFGGYTEGVWEALCNTHNNFRVMQKRGKPIGREITAGIDGINGIDVEAMIMGYDLKRRENRLKVSSQIEIELLSRQIVHAVTVDLSPSGAKFKVPSAFNYKLGEVINVRLVELAKTLDLEGIDSPLSYRIVAIDESYENDAVKFLRLLKLDNSNLVEAVIEQLLKSDSQKTRHDNQDKIIRARARGFEHTYLKHTCNLPVFFSGSELKLALMTENNQRIWQYFHDERNQQSLSNLFNNQRMSLLTTEGMRGSSNVFYTFTHEHQDKTLFFSMMMPEATREVRQLFWHIGAKKKSWKVFRLSVFELSSEEKQALGQHTSELDLEAASLTHCGILQEIADETSSQDYLLAEKPRIASSELNPFRHARNPENNPVCIYFDAKSRRKEPRYQFKSPLQLTEPDNTLYEGNSVDISKHGVSVVLTAPCKLKAGETCTINFKELQLYDKKLPLSEVPYQVIRVSPNGKQLQLAIIADSQIMRTIAFFGKLIEHNQDKLSAKKELLPSNALLEGLHDILLDKMVSSPLFIEKKAGSLRPKAIGVNYPLKPYLAILAKLGDEKNFSLGPIYKGRTNTLLAQPMKRIEGAQPQYHELYLTASRFGTRIQSVESKLSTDFENLKQRMMFVKKAQAMGEFYAIRICGAPVFDPITALVRKDLDELTQISMHHARSLEKDIHNIVGYGELTDITEEVLIRLGLSK</sequence>
<accession>A0A0F4NGK3</accession>
<dbReference type="Proteomes" id="UP000033673">
    <property type="component" value="Unassembled WGS sequence"/>
</dbReference>
<dbReference type="GO" id="GO:0035438">
    <property type="term" value="F:cyclic-di-GMP binding"/>
    <property type="evidence" value="ECO:0007669"/>
    <property type="project" value="InterPro"/>
</dbReference>
<name>A0A0F4NGK3_9VIBR</name>
<feature type="domain" description="PilZ" evidence="1">
    <location>
        <begin position="147"/>
        <end position="248"/>
    </location>
</feature>
<dbReference type="EMBL" id="JXXV01000025">
    <property type="protein sequence ID" value="KJY82262.1"/>
    <property type="molecule type" value="Genomic_DNA"/>
</dbReference>
<evidence type="ECO:0000259" key="1">
    <source>
        <dbReference type="Pfam" id="PF07238"/>
    </source>
</evidence>
<dbReference type="RefSeq" id="WP_045956401.1">
    <property type="nucleotide sequence ID" value="NZ_JXXV01000025.1"/>
</dbReference>
<gene>
    <name evidence="2" type="ORF">TW81_14270</name>
</gene>
<dbReference type="Pfam" id="PF07238">
    <property type="entry name" value="PilZ"/>
    <property type="match status" value="2"/>
</dbReference>
<keyword evidence="3" id="KW-1185">Reference proteome</keyword>
<evidence type="ECO:0000313" key="2">
    <source>
        <dbReference type="EMBL" id="KJY82262.1"/>
    </source>
</evidence>
<comment type="caution">
    <text evidence="2">The sequence shown here is derived from an EMBL/GenBank/DDBJ whole genome shotgun (WGS) entry which is preliminary data.</text>
</comment>
<dbReference type="OrthoDB" id="6208912at2"/>
<proteinExistence type="predicted"/>
<feature type="domain" description="PilZ" evidence="1">
    <location>
        <begin position="472"/>
        <end position="555"/>
    </location>
</feature>
<dbReference type="InterPro" id="IPR009875">
    <property type="entry name" value="PilZ_domain"/>
</dbReference>
<organism evidence="2 3">
    <name type="scientific">Vibrio galatheae</name>
    <dbReference type="NCBI Taxonomy" id="579748"/>
    <lineage>
        <taxon>Bacteria</taxon>
        <taxon>Pseudomonadati</taxon>
        <taxon>Pseudomonadota</taxon>
        <taxon>Gammaproteobacteria</taxon>
        <taxon>Vibrionales</taxon>
        <taxon>Vibrionaceae</taxon>
        <taxon>Vibrio</taxon>
    </lineage>
</organism>